<evidence type="ECO:0008006" key="5">
    <source>
        <dbReference type="Google" id="ProtNLM"/>
    </source>
</evidence>
<dbReference type="EMBL" id="JBBPFD010000002">
    <property type="protein sequence ID" value="KAK7939923.1"/>
    <property type="molecule type" value="Genomic_DNA"/>
</dbReference>
<proteinExistence type="predicted"/>
<organism evidence="3 4">
    <name type="scientific">Mugilogobius chulae</name>
    <name type="common">yellowstripe goby</name>
    <dbReference type="NCBI Taxonomy" id="88201"/>
    <lineage>
        <taxon>Eukaryota</taxon>
        <taxon>Metazoa</taxon>
        <taxon>Chordata</taxon>
        <taxon>Craniata</taxon>
        <taxon>Vertebrata</taxon>
        <taxon>Euteleostomi</taxon>
        <taxon>Actinopterygii</taxon>
        <taxon>Neopterygii</taxon>
        <taxon>Teleostei</taxon>
        <taxon>Neoteleostei</taxon>
        <taxon>Acanthomorphata</taxon>
        <taxon>Gobiaria</taxon>
        <taxon>Gobiiformes</taxon>
        <taxon>Gobioidei</taxon>
        <taxon>Gobiidae</taxon>
        <taxon>Gobionellinae</taxon>
        <taxon>Mugilogobius</taxon>
    </lineage>
</organism>
<dbReference type="PANTHER" id="PTHR47331:SF5">
    <property type="entry name" value="RIBONUCLEASE H"/>
    <property type="match status" value="1"/>
</dbReference>
<dbReference type="Proteomes" id="UP001460270">
    <property type="component" value="Unassembled WGS sequence"/>
</dbReference>
<comment type="caution">
    <text evidence="3">The sequence shown here is derived from an EMBL/GenBank/DDBJ whole genome shotgun (WGS) entry which is preliminary data.</text>
</comment>
<name>A0AAW0PW32_9GOBI</name>
<protein>
    <recommendedName>
        <fullName evidence="5">Peptidase aspartic putative domain-containing protein</fullName>
    </recommendedName>
</protein>
<sequence>MMHSRTVGLLDFHHAPVTAMMLLRTLGILSFCGEKVTSVGLLPNASFTWSFEPDFTVSPVQMAMSRPRRDVRQPRYLDDFLVSLPRRQLRPSTLYDHSTEGATPYPPAPVISPAPVTAPQNLSSDAVLSALQEMKEDNNQLRREMQNLFTSLSLRSDPHHPTPRQRAHFDDSAVSYVPSHFPESTSTPYRYSGEPVDLPPPPWPDAYLPPSDDPLPPPPPPISYLPAEEALPPPPPPVSFHSPYNSVLQATPQYVEPYTPPHTLPSVEPSYRGPKPQIPLFTDDDPRQFARLKIALDNILPSDATEHFKYQILVDHLKLEDALLIADSYSNSPTPYSKTMASLIEMYGQPHKLALQRITEVLAEPQVRSGDSRGFRQFGLKVRALVGMLEQLGREGRTELECGSHTSRLLSKLPHELRAQFKRFVDPIRTPIPTLLDFSDWLEHEVRVHDEDIQPHHSQSQQNNRLRFTKSKFQKPNIRPTTVLLGSEPAPKPPKSSSVQSQLTSSSEPPKKYCPYCNNSLHYFNQCPEFKKFSTDQRVAWIKGGKRCWRCGRNHLAAHCYLKAKCHQCSQTHLDILHDVNSPNVRSEPSATETVQPATYYLDPDRRSSSVLLKMVKVVLYNGQHKLETYAILDDGSERTIILHSAAQRLHLNGQKEELALKTIRQDLTTVCGQSVSFSISSTFHPQKRFRIHKAFTAAELGLSKHSHPVEALQKSYRHLRGLPLHSFSQAQPLLLIGSDYPHLLTPVEPVHLGPPGGQQLLKHDSDGLYKVLPKFCFISPRPLSVS</sequence>
<dbReference type="AlphaFoldDB" id="A0AAW0PW32"/>
<keyword evidence="4" id="KW-1185">Reference proteome</keyword>
<evidence type="ECO:0000313" key="4">
    <source>
        <dbReference type="Proteomes" id="UP001460270"/>
    </source>
</evidence>
<feature type="coiled-coil region" evidence="1">
    <location>
        <begin position="124"/>
        <end position="151"/>
    </location>
</feature>
<evidence type="ECO:0000256" key="2">
    <source>
        <dbReference type="SAM" id="MobiDB-lite"/>
    </source>
</evidence>
<feature type="region of interest" description="Disordered" evidence="2">
    <location>
        <begin position="95"/>
        <end position="118"/>
    </location>
</feature>
<keyword evidence="1" id="KW-0175">Coiled coil</keyword>
<accession>A0AAW0PW32</accession>
<dbReference type="PANTHER" id="PTHR47331">
    <property type="entry name" value="PHD-TYPE DOMAIN-CONTAINING PROTEIN"/>
    <property type="match status" value="1"/>
</dbReference>
<feature type="compositionally biased region" description="Polar residues" evidence="2">
    <location>
        <begin position="456"/>
        <end position="466"/>
    </location>
</feature>
<evidence type="ECO:0000313" key="3">
    <source>
        <dbReference type="EMBL" id="KAK7939923.1"/>
    </source>
</evidence>
<feature type="region of interest" description="Disordered" evidence="2">
    <location>
        <begin position="153"/>
        <end position="172"/>
    </location>
</feature>
<gene>
    <name evidence="3" type="ORF">WMY93_003249</name>
</gene>
<evidence type="ECO:0000256" key="1">
    <source>
        <dbReference type="SAM" id="Coils"/>
    </source>
</evidence>
<reference evidence="4" key="1">
    <citation type="submission" date="2024-04" db="EMBL/GenBank/DDBJ databases">
        <title>Salinicola lusitanus LLJ914,a marine bacterium isolated from the Okinawa Trough.</title>
        <authorList>
            <person name="Li J."/>
        </authorList>
    </citation>
    <scope>NUCLEOTIDE SEQUENCE [LARGE SCALE GENOMIC DNA]</scope>
</reference>
<feature type="compositionally biased region" description="Low complexity" evidence="2">
    <location>
        <begin position="495"/>
        <end position="507"/>
    </location>
</feature>
<feature type="compositionally biased region" description="Pro residues" evidence="2">
    <location>
        <begin position="211"/>
        <end position="223"/>
    </location>
</feature>
<feature type="region of interest" description="Disordered" evidence="2">
    <location>
        <begin position="452"/>
        <end position="509"/>
    </location>
</feature>
<feature type="region of interest" description="Disordered" evidence="2">
    <location>
        <begin position="179"/>
        <end position="231"/>
    </location>
</feature>